<evidence type="ECO:0000313" key="2">
    <source>
        <dbReference type="Proteomes" id="UP000033188"/>
    </source>
</evidence>
<proteinExistence type="predicted"/>
<dbReference type="KEGG" id="bbig:BBBOND_0405720"/>
<dbReference type="RefSeq" id="XP_012770274.1">
    <property type="nucleotide sequence ID" value="XM_012914820.1"/>
</dbReference>
<name>A0A061DBY0_BABBI</name>
<dbReference type="EMBL" id="LK391711">
    <property type="protein sequence ID" value="CDR98088.1"/>
    <property type="molecule type" value="Genomic_DNA"/>
</dbReference>
<dbReference type="GeneID" id="24566629"/>
<gene>
    <name evidence="1" type="ORF">BBBOND_0405720</name>
</gene>
<dbReference type="VEuPathDB" id="PiroplasmaDB:BBBOND_0405720"/>
<dbReference type="AlphaFoldDB" id="A0A061DBY0"/>
<reference evidence="2" key="1">
    <citation type="journal article" date="2014" name="Nucleic Acids Res.">
        <title>The evolutionary dynamics of variant antigen genes in Babesia reveal a history of genomic innovation underlying host-parasite interaction.</title>
        <authorList>
            <person name="Jackson A.P."/>
            <person name="Otto T.D."/>
            <person name="Darby A."/>
            <person name="Ramaprasad A."/>
            <person name="Xia D."/>
            <person name="Echaide I.E."/>
            <person name="Farber M."/>
            <person name="Gahlot S."/>
            <person name="Gamble J."/>
            <person name="Gupta D."/>
            <person name="Gupta Y."/>
            <person name="Jackson L."/>
            <person name="Malandrin L."/>
            <person name="Malas T.B."/>
            <person name="Moussa E."/>
            <person name="Nair M."/>
            <person name="Reid A.J."/>
            <person name="Sanders M."/>
            <person name="Sharma J."/>
            <person name="Tracey A."/>
            <person name="Quail M.A."/>
            <person name="Weir W."/>
            <person name="Wastling J.M."/>
            <person name="Hall N."/>
            <person name="Willadsen P."/>
            <person name="Lingelbach K."/>
            <person name="Shiels B."/>
            <person name="Tait A."/>
            <person name="Berriman M."/>
            <person name="Allred D.R."/>
            <person name="Pain A."/>
        </authorList>
    </citation>
    <scope>NUCLEOTIDE SEQUENCE [LARGE SCALE GENOMIC DNA]</scope>
    <source>
        <strain evidence="2">Bond</strain>
    </source>
</reference>
<evidence type="ECO:0000313" key="1">
    <source>
        <dbReference type="EMBL" id="CDR98088.1"/>
    </source>
</evidence>
<organism evidence="1 2">
    <name type="scientific">Babesia bigemina</name>
    <dbReference type="NCBI Taxonomy" id="5866"/>
    <lineage>
        <taxon>Eukaryota</taxon>
        <taxon>Sar</taxon>
        <taxon>Alveolata</taxon>
        <taxon>Apicomplexa</taxon>
        <taxon>Aconoidasida</taxon>
        <taxon>Piroplasmida</taxon>
        <taxon>Babesiidae</taxon>
        <taxon>Babesia</taxon>
    </lineage>
</organism>
<dbReference type="OrthoDB" id="2192909at2759"/>
<accession>A0A061DBY0</accession>
<protein>
    <submittedName>
        <fullName evidence="1">Uncharacterized protein</fullName>
    </submittedName>
</protein>
<keyword evidence="2" id="KW-1185">Reference proteome</keyword>
<sequence length="61" mass="7280">MTWEGIVTKEHSKYRRYLGISDRMDAHIPRVVIQETHEIVMRDMEPKEDYDFVEDLQALTG</sequence>
<dbReference type="Proteomes" id="UP000033188">
    <property type="component" value="Chromosome 5"/>
</dbReference>